<keyword evidence="3" id="KW-0813">Transport</keyword>
<feature type="transmembrane region" description="Helical" evidence="8">
    <location>
        <begin position="191"/>
        <end position="209"/>
    </location>
</feature>
<reference evidence="10" key="1">
    <citation type="submission" date="2019-03" db="EMBL/GenBank/DDBJ databases">
        <title>Aquabacterium pictum sp.nov., the first bacteriochlorophyll a-containing freshwater bacterium in the genus Aquabacterium of the class Betaproteobacteria.</title>
        <authorList>
            <person name="Hirose S."/>
            <person name="Tank M."/>
            <person name="Hara E."/>
            <person name="Tamaki H."/>
            <person name="Takaichi S."/>
            <person name="Haruta S."/>
            <person name="Hanada S."/>
        </authorList>
    </citation>
    <scope>NUCLEOTIDE SEQUENCE [LARGE SCALE GENOMIC DNA]</scope>
    <source>
        <strain evidence="10">W35</strain>
    </source>
</reference>
<feature type="transmembrane region" description="Helical" evidence="8">
    <location>
        <begin position="283"/>
        <end position="304"/>
    </location>
</feature>
<feature type="transmembrane region" description="Helical" evidence="8">
    <location>
        <begin position="67"/>
        <end position="88"/>
    </location>
</feature>
<organism evidence="9 10">
    <name type="scientific">Pseudaquabacterium pictum</name>
    <dbReference type="NCBI Taxonomy" id="2315236"/>
    <lineage>
        <taxon>Bacteria</taxon>
        <taxon>Pseudomonadati</taxon>
        <taxon>Pseudomonadota</taxon>
        <taxon>Betaproteobacteria</taxon>
        <taxon>Burkholderiales</taxon>
        <taxon>Sphaerotilaceae</taxon>
        <taxon>Pseudaquabacterium</taxon>
    </lineage>
</organism>
<protein>
    <recommendedName>
        <fullName evidence="11">Transporter</fullName>
    </recommendedName>
</protein>
<evidence type="ECO:0000256" key="5">
    <source>
        <dbReference type="ARBA" id="ARBA00022692"/>
    </source>
</evidence>
<evidence type="ECO:0000313" key="10">
    <source>
        <dbReference type="Proteomes" id="UP000301751"/>
    </source>
</evidence>
<feature type="transmembrane region" description="Helical" evidence="8">
    <location>
        <begin position="141"/>
        <end position="163"/>
    </location>
</feature>
<keyword evidence="7 8" id="KW-0472">Membrane</keyword>
<dbReference type="GO" id="GO:0005886">
    <property type="term" value="C:plasma membrane"/>
    <property type="evidence" value="ECO:0007669"/>
    <property type="project" value="UniProtKB-SubCell"/>
</dbReference>
<dbReference type="Pfam" id="PF03547">
    <property type="entry name" value="Mem_trans"/>
    <property type="match status" value="1"/>
</dbReference>
<dbReference type="PANTHER" id="PTHR36838:SF3">
    <property type="entry name" value="TRANSPORTER AUXIN EFFLUX CARRIER EC FAMILY"/>
    <property type="match status" value="1"/>
</dbReference>
<sequence>MSLLIFHKLLAIFCTVALGWAAGRMRWLGEPAGGIDPARLLGNAAFYIFVPALLFRATARMDVATMPWSALGAYFGPAVAYVLVLYGWHRLRQPTLAAGADLEASERTAAQPAVRAFAATFGNSAQVGVPVVAALFGEAGLGIHVALISLHALVLLTLCTMLVELDLARTRSLHEASASLWRTLKSTVRNAVVHPVTLPVLLGGLWHATGVPLPAPVDETLALLGTAVAPLCLVLIGITLAYTDTATVRRAARSALATTLLKLLVLPALVLAVAHWGLGLQGLALKVVVLMAALPSGSNALIFAQRYRTLEAEATTAIVLSTVGYMATVTLWLAVLARLG</sequence>
<dbReference type="Gene3D" id="1.20.1530.20">
    <property type="match status" value="1"/>
</dbReference>
<dbReference type="InterPro" id="IPR004776">
    <property type="entry name" value="Mem_transp_PIN-like"/>
</dbReference>
<dbReference type="InterPro" id="IPR038770">
    <property type="entry name" value="Na+/solute_symporter_sf"/>
</dbReference>
<feature type="transmembrane region" description="Helical" evidence="8">
    <location>
        <begin position="316"/>
        <end position="337"/>
    </location>
</feature>
<dbReference type="GO" id="GO:0055085">
    <property type="term" value="P:transmembrane transport"/>
    <property type="evidence" value="ECO:0007669"/>
    <property type="project" value="InterPro"/>
</dbReference>
<proteinExistence type="inferred from homology"/>
<evidence type="ECO:0000256" key="2">
    <source>
        <dbReference type="ARBA" id="ARBA00010145"/>
    </source>
</evidence>
<keyword evidence="5 8" id="KW-0812">Transmembrane</keyword>
<name>A0A480B1P0_9BURK</name>
<comment type="subcellular location">
    <subcellularLocation>
        <location evidence="1">Cell membrane</location>
        <topology evidence="1">Multi-pass membrane protein</topology>
    </subcellularLocation>
</comment>
<dbReference type="RefSeq" id="WP_137735969.1">
    <property type="nucleotide sequence ID" value="NZ_BJCL01000030.1"/>
</dbReference>
<dbReference type="PANTHER" id="PTHR36838">
    <property type="entry name" value="AUXIN EFFLUX CARRIER FAMILY PROTEIN"/>
    <property type="match status" value="1"/>
</dbReference>
<evidence type="ECO:0000313" key="9">
    <source>
        <dbReference type="EMBL" id="GCL66267.1"/>
    </source>
</evidence>
<gene>
    <name evidence="9" type="ORF">AQPW35_53480</name>
</gene>
<evidence type="ECO:0000256" key="3">
    <source>
        <dbReference type="ARBA" id="ARBA00022448"/>
    </source>
</evidence>
<keyword evidence="4" id="KW-1003">Cell membrane</keyword>
<feature type="transmembrane region" description="Helical" evidence="8">
    <location>
        <begin position="255"/>
        <end position="277"/>
    </location>
</feature>
<dbReference type="EMBL" id="BJCL01000030">
    <property type="protein sequence ID" value="GCL66267.1"/>
    <property type="molecule type" value="Genomic_DNA"/>
</dbReference>
<evidence type="ECO:0000256" key="6">
    <source>
        <dbReference type="ARBA" id="ARBA00022989"/>
    </source>
</evidence>
<dbReference type="Proteomes" id="UP000301751">
    <property type="component" value="Unassembled WGS sequence"/>
</dbReference>
<comment type="caution">
    <text evidence="9">The sequence shown here is derived from an EMBL/GenBank/DDBJ whole genome shotgun (WGS) entry which is preliminary data.</text>
</comment>
<comment type="similarity">
    <text evidence="2">Belongs to the auxin efflux carrier (TC 2.A.69) family.</text>
</comment>
<dbReference type="AlphaFoldDB" id="A0A480B1P0"/>
<evidence type="ECO:0008006" key="11">
    <source>
        <dbReference type="Google" id="ProtNLM"/>
    </source>
</evidence>
<evidence type="ECO:0000256" key="7">
    <source>
        <dbReference type="ARBA" id="ARBA00023136"/>
    </source>
</evidence>
<evidence type="ECO:0000256" key="4">
    <source>
        <dbReference type="ARBA" id="ARBA00022475"/>
    </source>
</evidence>
<feature type="transmembrane region" description="Helical" evidence="8">
    <location>
        <begin position="221"/>
        <end position="243"/>
    </location>
</feature>
<keyword evidence="10" id="KW-1185">Reference proteome</keyword>
<feature type="transmembrane region" description="Helical" evidence="8">
    <location>
        <begin position="37"/>
        <end position="55"/>
    </location>
</feature>
<dbReference type="OrthoDB" id="8683688at2"/>
<accession>A0A480B1P0</accession>
<keyword evidence="6 8" id="KW-1133">Transmembrane helix</keyword>
<evidence type="ECO:0000256" key="8">
    <source>
        <dbReference type="SAM" id="Phobius"/>
    </source>
</evidence>
<evidence type="ECO:0000256" key="1">
    <source>
        <dbReference type="ARBA" id="ARBA00004651"/>
    </source>
</evidence>